<dbReference type="Gene3D" id="2.40.50.100">
    <property type="match status" value="1"/>
</dbReference>
<comment type="caution">
    <text evidence="6">The sequence shown here is derived from an EMBL/GenBank/DDBJ whole genome shotgun (WGS) entry which is preliminary data.</text>
</comment>
<evidence type="ECO:0000313" key="6">
    <source>
        <dbReference type="EMBL" id="EJI86016.1"/>
    </source>
</evidence>
<dbReference type="SUPFAM" id="SSF111369">
    <property type="entry name" value="HlyD-like secretion proteins"/>
    <property type="match status" value="1"/>
</dbReference>
<dbReference type="InterPro" id="IPR058637">
    <property type="entry name" value="YknX-like_C"/>
</dbReference>
<dbReference type="Proteomes" id="UP000012043">
    <property type="component" value="Unassembled WGS sequence"/>
</dbReference>
<dbReference type="NCBIfam" id="TIGR01730">
    <property type="entry name" value="RND_mfp"/>
    <property type="match status" value="1"/>
</dbReference>
<dbReference type="Pfam" id="PF25989">
    <property type="entry name" value="YknX_C"/>
    <property type="match status" value="1"/>
</dbReference>
<evidence type="ECO:0000259" key="3">
    <source>
        <dbReference type="Pfam" id="PF25917"/>
    </source>
</evidence>
<dbReference type="RefSeq" id="WP_008607588.1">
    <property type="nucleotide sequence ID" value="NZ_ALAB01000010.1"/>
</dbReference>
<evidence type="ECO:0000259" key="5">
    <source>
        <dbReference type="Pfam" id="PF25989"/>
    </source>
</evidence>
<evidence type="ECO:0000259" key="4">
    <source>
        <dbReference type="Pfam" id="PF25954"/>
    </source>
</evidence>
<evidence type="ECO:0000313" key="7">
    <source>
        <dbReference type="Proteomes" id="UP000012043"/>
    </source>
</evidence>
<reference evidence="6 7" key="1">
    <citation type="journal article" date="2012" name="J. Bacteriol.">
        <title>Genome Sequence of Pectin-Degrading Alishewanella aestuarii Strain B11T, Isolated from Tidal Flat Sediment.</title>
        <authorList>
            <person name="Jung J."/>
            <person name="Choi S."/>
            <person name="Chun J."/>
            <person name="Park W."/>
        </authorList>
    </citation>
    <scope>NUCLEOTIDE SEQUENCE [LARGE SCALE GENOMIC DNA]</scope>
    <source>
        <strain evidence="6 7">B11</strain>
    </source>
</reference>
<sequence length="338" mass="37135">MALLCFVGFLYWQSQQSNGNSRGPGGAVAVKTATVSTQQMMREVSAIGTGIANNSVQLIAPSSEFLIELNVSEGQKVNAGDVIARLNNVQQKARVAELEAVLTEQRRQLDRLKNLATTQATAQSLLDEQQTRVNSTLAQLDIARQQLNDMTIRAPFSGFLGLRQISRGAFVNAGTVITTLDDIQQLRVEFRIAERHLADVAVGMPLTVTNVAYGKLPFEGEVTAIDTRLDPVTRSVTIHGRIANDNLMLRPGMLLNVRLQLDNRQVLQISEKALVPQQNRQYVFVVDAENRVQQREVQIGQRIPGWVEVESGLAEGDEIIVEGVQKVRTGVTISKIEG</sequence>
<protein>
    <submittedName>
        <fullName evidence="6">HlyD family secretion protein</fullName>
    </submittedName>
</protein>
<keyword evidence="7" id="KW-1185">Reference proteome</keyword>
<feature type="domain" description="CusB-like beta-barrel" evidence="4">
    <location>
        <begin position="188"/>
        <end position="260"/>
    </location>
</feature>
<dbReference type="Pfam" id="PF25954">
    <property type="entry name" value="Beta-barrel_RND_2"/>
    <property type="match status" value="1"/>
</dbReference>
<dbReference type="PANTHER" id="PTHR30469:SF16">
    <property type="entry name" value="HAE1 FAMILY EFFLUX PUMP MFP COMPONENT"/>
    <property type="match status" value="1"/>
</dbReference>
<dbReference type="Pfam" id="PF25917">
    <property type="entry name" value="BSH_RND"/>
    <property type="match status" value="1"/>
</dbReference>
<dbReference type="Gene3D" id="1.10.287.470">
    <property type="entry name" value="Helix hairpin bin"/>
    <property type="match status" value="1"/>
</dbReference>
<evidence type="ECO:0000256" key="2">
    <source>
        <dbReference type="SAM" id="Coils"/>
    </source>
</evidence>
<dbReference type="InterPro" id="IPR058792">
    <property type="entry name" value="Beta-barrel_RND_2"/>
</dbReference>
<dbReference type="GO" id="GO:1990281">
    <property type="term" value="C:efflux pump complex"/>
    <property type="evidence" value="ECO:0007669"/>
    <property type="project" value="TreeGrafter"/>
</dbReference>
<keyword evidence="2" id="KW-0175">Coiled coil</keyword>
<evidence type="ECO:0000256" key="1">
    <source>
        <dbReference type="ARBA" id="ARBA00009477"/>
    </source>
</evidence>
<dbReference type="FunFam" id="2.40.30.170:FF:000010">
    <property type="entry name" value="Efflux RND transporter periplasmic adaptor subunit"/>
    <property type="match status" value="1"/>
</dbReference>
<dbReference type="Gene3D" id="2.40.420.20">
    <property type="match status" value="1"/>
</dbReference>
<dbReference type="EMBL" id="ALAB01000010">
    <property type="protein sequence ID" value="EJI86016.1"/>
    <property type="molecule type" value="Genomic_DNA"/>
</dbReference>
<organism evidence="6 7">
    <name type="scientific">Alishewanella aestuarii B11</name>
    <dbReference type="NCBI Taxonomy" id="1197174"/>
    <lineage>
        <taxon>Bacteria</taxon>
        <taxon>Pseudomonadati</taxon>
        <taxon>Pseudomonadota</taxon>
        <taxon>Gammaproteobacteria</taxon>
        <taxon>Alteromonadales</taxon>
        <taxon>Alteromonadaceae</taxon>
        <taxon>Alishewanella</taxon>
    </lineage>
</organism>
<gene>
    <name evidence="6" type="ORF">AEST_10980</name>
</gene>
<feature type="domain" description="Multidrug resistance protein MdtA-like barrel-sandwich hybrid" evidence="3">
    <location>
        <begin position="66"/>
        <end position="175"/>
    </location>
</feature>
<dbReference type="PANTHER" id="PTHR30469">
    <property type="entry name" value="MULTIDRUG RESISTANCE PROTEIN MDTA"/>
    <property type="match status" value="1"/>
</dbReference>
<comment type="similarity">
    <text evidence="1">Belongs to the membrane fusion protein (MFP) (TC 8.A.1) family.</text>
</comment>
<proteinExistence type="inferred from homology"/>
<dbReference type="PATRIC" id="fig|1197174.4.peg.1070"/>
<feature type="coiled-coil region" evidence="2">
    <location>
        <begin position="86"/>
        <end position="146"/>
    </location>
</feature>
<dbReference type="InterPro" id="IPR006143">
    <property type="entry name" value="RND_pump_MFP"/>
</dbReference>
<feature type="domain" description="YknX-like C-terminal permuted SH3-like" evidence="5">
    <location>
        <begin position="267"/>
        <end position="333"/>
    </location>
</feature>
<name>J1QKB2_9ALTE</name>
<dbReference type="GO" id="GO:0015562">
    <property type="term" value="F:efflux transmembrane transporter activity"/>
    <property type="evidence" value="ECO:0007669"/>
    <property type="project" value="TreeGrafter"/>
</dbReference>
<accession>J1QKB2</accession>
<dbReference type="AlphaFoldDB" id="J1QKB2"/>
<dbReference type="Gene3D" id="2.40.30.170">
    <property type="match status" value="1"/>
</dbReference>
<dbReference type="InterPro" id="IPR058625">
    <property type="entry name" value="MdtA-like_BSH"/>
</dbReference>